<dbReference type="EMBL" id="JAFLCK010000021">
    <property type="protein sequence ID" value="MBN8661529.1"/>
    <property type="molecule type" value="Genomic_DNA"/>
</dbReference>
<dbReference type="InterPro" id="IPR016454">
    <property type="entry name" value="Cysteine_dSase"/>
</dbReference>
<dbReference type="AlphaFoldDB" id="A0A8J7P883"/>
<dbReference type="Gene3D" id="1.10.260.50">
    <property type="match status" value="1"/>
</dbReference>
<dbReference type="InterPro" id="IPR015421">
    <property type="entry name" value="PyrdxlP-dep_Trfase_major"/>
</dbReference>
<keyword evidence="7" id="KW-0411">Iron-sulfur</keyword>
<evidence type="ECO:0000256" key="9">
    <source>
        <dbReference type="SAM" id="Coils"/>
    </source>
</evidence>
<evidence type="ECO:0000256" key="8">
    <source>
        <dbReference type="ARBA" id="ARBA00050776"/>
    </source>
</evidence>
<keyword evidence="9" id="KW-0175">Coiled coil</keyword>
<dbReference type="Gene3D" id="3.40.640.10">
    <property type="entry name" value="Type I PLP-dependent aspartate aminotransferase-like (Major domain)"/>
    <property type="match status" value="1"/>
</dbReference>
<reference evidence="11" key="1">
    <citation type="submission" date="2021-02" db="EMBL/GenBank/DDBJ databases">
        <title>Genome-Resolved Metagenomics of a Microbial Community Performing Photosynthetic Biological Nutrient Removal.</title>
        <authorList>
            <person name="Mcdaniel E.A."/>
        </authorList>
    </citation>
    <scope>NUCLEOTIDE SEQUENCE</scope>
    <source>
        <strain evidence="11">UWPOB_OBS1</strain>
    </source>
</reference>
<dbReference type="GO" id="GO:0051536">
    <property type="term" value="F:iron-sulfur cluster binding"/>
    <property type="evidence" value="ECO:0007669"/>
    <property type="project" value="UniProtKB-KW"/>
</dbReference>
<proteinExistence type="inferred from homology"/>
<comment type="catalytic activity">
    <reaction evidence="8">
        <text>(sulfur carrier)-H + L-cysteine = (sulfur carrier)-SH + L-alanine</text>
        <dbReference type="Rhea" id="RHEA:43892"/>
        <dbReference type="Rhea" id="RHEA-COMP:14737"/>
        <dbReference type="Rhea" id="RHEA-COMP:14739"/>
        <dbReference type="ChEBI" id="CHEBI:29917"/>
        <dbReference type="ChEBI" id="CHEBI:35235"/>
        <dbReference type="ChEBI" id="CHEBI:57972"/>
        <dbReference type="ChEBI" id="CHEBI:64428"/>
        <dbReference type="EC" id="2.8.1.7"/>
    </reaction>
</comment>
<evidence type="ECO:0000313" key="11">
    <source>
        <dbReference type="EMBL" id="MBN8661529.1"/>
    </source>
</evidence>
<dbReference type="InterPro" id="IPR015422">
    <property type="entry name" value="PyrdxlP-dep_Trfase_small"/>
</dbReference>
<gene>
    <name evidence="11" type="ORF">J0M35_14280</name>
</gene>
<dbReference type="Pfam" id="PF00266">
    <property type="entry name" value="Aminotran_5"/>
    <property type="match status" value="1"/>
</dbReference>
<accession>A0A8J7P883</accession>
<sequence length="387" mass="41757">MSIYLDNSATTKVRPEVLEAMLPFLQDKFGNPSSIHAKGREARAAMDKARQETAELIGCEPNEIYFASCGTLANNVALLGRARFVEANGLNRNLVVSAIEHPSVTGPAQYLESSGFKVTYLPVDKAGIVDLDKLEKALREGASMVSIMWANNEIGTVEPMQTICQLVQDEAKRQGREIFHHSDSVQVIGKLKVDMKELPLSAISFSGHKFGAPKGIGALFLRRLVNVMPIIFGGGQEMGLMPGTEPLANIVALGEAARLARLEQAEAEERLRRYQKRLLAAVKDLGGVEITGPQELELRLPGHLSICAEGYEGEALVMKGDLKGLAVSSGSACHRGIIEPSAVLKAIGLSHDKAMGSLRISLGKDTTEADVERACTILGGMFKVKQR</sequence>
<dbReference type="InterPro" id="IPR000192">
    <property type="entry name" value="Aminotrans_V_dom"/>
</dbReference>
<dbReference type="InterPro" id="IPR015424">
    <property type="entry name" value="PyrdxlP-dep_Trfase"/>
</dbReference>
<dbReference type="Proteomes" id="UP000664277">
    <property type="component" value="Unassembled WGS sequence"/>
</dbReference>
<comment type="cofactor">
    <cofactor evidence="1">
        <name>pyridoxal 5'-phosphate</name>
        <dbReference type="ChEBI" id="CHEBI:597326"/>
    </cofactor>
</comment>
<dbReference type="SUPFAM" id="SSF53383">
    <property type="entry name" value="PLP-dependent transferases"/>
    <property type="match status" value="1"/>
</dbReference>
<evidence type="ECO:0000256" key="1">
    <source>
        <dbReference type="ARBA" id="ARBA00001933"/>
    </source>
</evidence>
<protein>
    <submittedName>
        <fullName evidence="11">Cysteine desulfurase</fullName>
    </submittedName>
</protein>
<organism evidence="11 12">
    <name type="scientific">Candidatus Obscuribacter phosphatis</name>
    <dbReference type="NCBI Taxonomy" id="1906157"/>
    <lineage>
        <taxon>Bacteria</taxon>
        <taxon>Bacillati</taxon>
        <taxon>Candidatus Melainabacteria</taxon>
        <taxon>Candidatus Obscuribacterales</taxon>
        <taxon>Candidatus Obscuribacteraceae</taxon>
        <taxon>Candidatus Obscuribacter</taxon>
    </lineage>
</organism>
<evidence type="ECO:0000259" key="10">
    <source>
        <dbReference type="Pfam" id="PF00266"/>
    </source>
</evidence>
<evidence type="ECO:0000256" key="7">
    <source>
        <dbReference type="ARBA" id="ARBA00023014"/>
    </source>
</evidence>
<keyword evidence="3" id="KW-0808">Transferase</keyword>
<comment type="caution">
    <text evidence="11">The sequence shown here is derived from an EMBL/GenBank/DDBJ whole genome shotgun (WGS) entry which is preliminary data.</text>
</comment>
<keyword evidence="5" id="KW-0663">Pyridoxal phosphate</keyword>
<evidence type="ECO:0000256" key="4">
    <source>
        <dbReference type="ARBA" id="ARBA00022723"/>
    </source>
</evidence>
<evidence type="ECO:0000256" key="2">
    <source>
        <dbReference type="ARBA" id="ARBA00006490"/>
    </source>
</evidence>
<keyword evidence="6" id="KW-0408">Iron</keyword>
<dbReference type="GO" id="GO:0046872">
    <property type="term" value="F:metal ion binding"/>
    <property type="evidence" value="ECO:0007669"/>
    <property type="project" value="UniProtKB-KW"/>
</dbReference>
<dbReference type="PANTHER" id="PTHR11601">
    <property type="entry name" value="CYSTEINE DESULFURYLASE FAMILY MEMBER"/>
    <property type="match status" value="1"/>
</dbReference>
<dbReference type="Gene3D" id="3.90.1150.10">
    <property type="entry name" value="Aspartate Aminotransferase, domain 1"/>
    <property type="match status" value="1"/>
</dbReference>
<comment type="similarity">
    <text evidence="2">Belongs to the class-V pyridoxal-phosphate-dependent aminotransferase family. NifS/IscS subfamily.</text>
</comment>
<evidence type="ECO:0000256" key="3">
    <source>
        <dbReference type="ARBA" id="ARBA00022679"/>
    </source>
</evidence>
<feature type="domain" description="Aminotransferase class V" evidence="10">
    <location>
        <begin position="3"/>
        <end position="373"/>
    </location>
</feature>
<keyword evidence="4" id="KW-0479">Metal-binding</keyword>
<evidence type="ECO:0000256" key="6">
    <source>
        <dbReference type="ARBA" id="ARBA00023004"/>
    </source>
</evidence>
<evidence type="ECO:0000256" key="5">
    <source>
        <dbReference type="ARBA" id="ARBA00022898"/>
    </source>
</evidence>
<name>A0A8J7P883_9BACT</name>
<dbReference type="PANTHER" id="PTHR11601:SF34">
    <property type="entry name" value="CYSTEINE DESULFURASE"/>
    <property type="match status" value="1"/>
</dbReference>
<dbReference type="PIRSF" id="PIRSF005572">
    <property type="entry name" value="NifS"/>
    <property type="match status" value="1"/>
</dbReference>
<evidence type="ECO:0000313" key="12">
    <source>
        <dbReference type="Proteomes" id="UP000664277"/>
    </source>
</evidence>
<feature type="coiled-coil region" evidence="9">
    <location>
        <begin position="257"/>
        <end position="284"/>
    </location>
</feature>
<dbReference type="GO" id="GO:0031071">
    <property type="term" value="F:cysteine desulfurase activity"/>
    <property type="evidence" value="ECO:0007669"/>
    <property type="project" value="UniProtKB-EC"/>
</dbReference>